<dbReference type="InterPro" id="IPR050565">
    <property type="entry name" value="LYPA1-2/EST-like"/>
</dbReference>
<dbReference type="GO" id="GO:0016787">
    <property type="term" value="F:hydrolase activity"/>
    <property type="evidence" value="ECO:0007669"/>
    <property type="project" value="UniProtKB-KW"/>
</dbReference>
<reference evidence="4 5" key="1">
    <citation type="submission" date="2022-10" db="EMBL/GenBank/DDBJ databases">
        <title>Xanthomonas sp. H13-6.</title>
        <authorList>
            <person name="Liu X."/>
            <person name="Deng Z."/>
            <person name="Jiang Y."/>
            <person name="Yu T."/>
            <person name="Ai J."/>
        </authorList>
    </citation>
    <scope>NUCLEOTIDE SEQUENCE [LARGE SCALE GENOMIC DNA]</scope>
    <source>
        <strain evidence="4 5">H13-6</strain>
    </source>
</reference>
<accession>A0ABT3K0E7</accession>
<dbReference type="EMBL" id="JAPCHY010000020">
    <property type="protein sequence ID" value="MCW4474207.1"/>
    <property type="molecule type" value="Genomic_DNA"/>
</dbReference>
<evidence type="ECO:0000259" key="3">
    <source>
        <dbReference type="Pfam" id="PF02230"/>
    </source>
</evidence>
<dbReference type="InterPro" id="IPR029058">
    <property type="entry name" value="AB_hydrolase_fold"/>
</dbReference>
<evidence type="ECO:0000256" key="2">
    <source>
        <dbReference type="ARBA" id="ARBA00022801"/>
    </source>
</evidence>
<feature type="domain" description="Phospholipase/carboxylesterase/thioesterase" evidence="3">
    <location>
        <begin position="16"/>
        <end position="215"/>
    </location>
</feature>
<evidence type="ECO:0000313" key="4">
    <source>
        <dbReference type="EMBL" id="MCW4474207.1"/>
    </source>
</evidence>
<dbReference type="Pfam" id="PF02230">
    <property type="entry name" value="Abhydrolase_2"/>
    <property type="match status" value="1"/>
</dbReference>
<evidence type="ECO:0000256" key="1">
    <source>
        <dbReference type="ARBA" id="ARBA00006499"/>
    </source>
</evidence>
<dbReference type="PANTHER" id="PTHR10655">
    <property type="entry name" value="LYSOPHOSPHOLIPASE-RELATED"/>
    <property type="match status" value="1"/>
</dbReference>
<keyword evidence="2 4" id="KW-0378">Hydrolase</keyword>
<dbReference type="Proteomes" id="UP001209922">
    <property type="component" value="Unassembled WGS sequence"/>
</dbReference>
<sequence>MLETLEQETGAAPEWSVLWLHGLGADGHDFAPIVPELVRPHWPALRFVFPHAPVRPVTVNNGVPMRAWYDIVSMDFRSRADAGGVADSVAQVEALIEREQARGVPAQRILLAGFSQGGAITLATGIGREQPLAGLIALSTYLPDAANAAATLASAATAQPVFMAHGSGDPVIPVQIGEHSAQLLQGLGFALEWHRYPMAHQVCAEEIRDLGDWLERRFAAG</sequence>
<dbReference type="PANTHER" id="PTHR10655:SF17">
    <property type="entry name" value="LYSOPHOSPHOLIPASE-LIKE PROTEIN 1"/>
    <property type="match status" value="1"/>
</dbReference>
<evidence type="ECO:0000313" key="5">
    <source>
        <dbReference type="Proteomes" id="UP001209922"/>
    </source>
</evidence>
<dbReference type="Gene3D" id="3.40.50.1820">
    <property type="entry name" value="alpha/beta hydrolase"/>
    <property type="match status" value="1"/>
</dbReference>
<comment type="similarity">
    <text evidence="1">Belongs to the AB hydrolase superfamily. AB hydrolase 2 family.</text>
</comment>
<proteinExistence type="inferred from homology"/>
<dbReference type="SUPFAM" id="SSF53474">
    <property type="entry name" value="alpha/beta-Hydrolases"/>
    <property type="match status" value="1"/>
</dbReference>
<gene>
    <name evidence="4" type="ORF">OK345_17100</name>
</gene>
<name>A0ABT3K0E7_9XANT</name>
<keyword evidence="5" id="KW-1185">Reference proteome</keyword>
<dbReference type="RefSeq" id="WP_265129210.1">
    <property type="nucleotide sequence ID" value="NZ_JAPCHY010000020.1"/>
</dbReference>
<organism evidence="4 5">
    <name type="scientific">Xanthomonas chitinilytica</name>
    <dbReference type="NCBI Taxonomy" id="2989819"/>
    <lineage>
        <taxon>Bacteria</taxon>
        <taxon>Pseudomonadati</taxon>
        <taxon>Pseudomonadota</taxon>
        <taxon>Gammaproteobacteria</taxon>
        <taxon>Lysobacterales</taxon>
        <taxon>Lysobacteraceae</taxon>
        <taxon>Xanthomonas</taxon>
    </lineage>
</organism>
<comment type="caution">
    <text evidence="4">The sequence shown here is derived from an EMBL/GenBank/DDBJ whole genome shotgun (WGS) entry which is preliminary data.</text>
</comment>
<protein>
    <submittedName>
        <fullName evidence="4">Alpha/beta hydrolase</fullName>
    </submittedName>
</protein>
<dbReference type="InterPro" id="IPR003140">
    <property type="entry name" value="PLipase/COase/thioEstase"/>
</dbReference>